<dbReference type="AlphaFoldDB" id="A0A8H7PP19"/>
<feature type="non-terminal residue" evidence="3">
    <location>
        <position position="351"/>
    </location>
</feature>
<dbReference type="FunFam" id="3.20.20.100:FF:000004">
    <property type="entry name" value="Oxidoreductase, aldo/keto reductase"/>
    <property type="match status" value="1"/>
</dbReference>
<evidence type="ECO:0000313" key="3">
    <source>
        <dbReference type="EMBL" id="KAG2177328.1"/>
    </source>
</evidence>
<dbReference type="GO" id="GO:0005829">
    <property type="term" value="C:cytosol"/>
    <property type="evidence" value="ECO:0007669"/>
    <property type="project" value="UniProtKB-ARBA"/>
</dbReference>
<dbReference type="PANTHER" id="PTHR43364">
    <property type="entry name" value="NADH-SPECIFIC METHYLGLYOXAL REDUCTASE-RELATED"/>
    <property type="match status" value="1"/>
</dbReference>
<dbReference type="InterPro" id="IPR050523">
    <property type="entry name" value="AKR_Detox_Biosynth"/>
</dbReference>
<reference evidence="3" key="1">
    <citation type="submission" date="2020-12" db="EMBL/GenBank/DDBJ databases">
        <title>Metabolic potential, ecology and presence of endohyphal bacteria is reflected in genomic diversity of Mucoromycotina.</title>
        <authorList>
            <person name="Muszewska A."/>
            <person name="Okrasinska A."/>
            <person name="Steczkiewicz K."/>
            <person name="Drgas O."/>
            <person name="Orlowska M."/>
            <person name="Perlinska-Lenart U."/>
            <person name="Aleksandrzak-Piekarczyk T."/>
            <person name="Szatraj K."/>
            <person name="Zielenkiewicz U."/>
            <person name="Pilsyk S."/>
            <person name="Malc E."/>
            <person name="Mieczkowski P."/>
            <person name="Kruszewska J.S."/>
            <person name="Biernat P."/>
            <person name="Pawlowska J."/>
        </authorList>
    </citation>
    <scope>NUCLEOTIDE SEQUENCE</scope>
    <source>
        <strain evidence="3">WA0000067209</strain>
    </source>
</reference>
<keyword evidence="1" id="KW-0560">Oxidoreductase</keyword>
<comment type="caution">
    <text evidence="3">The sequence shown here is derived from an EMBL/GenBank/DDBJ whole genome shotgun (WGS) entry which is preliminary data.</text>
</comment>
<evidence type="ECO:0000259" key="2">
    <source>
        <dbReference type="Pfam" id="PF00248"/>
    </source>
</evidence>
<evidence type="ECO:0000256" key="1">
    <source>
        <dbReference type="ARBA" id="ARBA00023002"/>
    </source>
</evidence>
<dbReference type="GO" id="GO:0016491">
    <property type="term" value="F:oxidoreductase activity"/>
    <property type="evidence" value="ECO:0007669"/>
    <property type="project" value="UniProtKB-KW"/>
</dbReference>
<dbReference type="Pfam" id="PF00248">
    <property type="entry name" value="Aldo_ket_red"/>
    <property type="match status" value="1"/>
</dbReference>
<feature type="domain" description="NADP-dependent oxidoreductase" evidence="2">
    <location>
        <begin position="28"/>
        <end position="340"/>
    </location>
</feature>
<dbReference type="OrthoDB" id="37537at2759"/>
<dbReference type="InterPro" id="IPR036812">
    <property type="entry name" value="NAD(P)_OxRdtase_dom_sf"/>
</dbReference>
<accession>A0A8H7PP19</accession>
<dbReference type="PANTHER" id="PTHR43364:SF4">
    <property type="entry name" value="NAD(P)-LINKED OXIDOREDUCTASE SUPERFAMILY PROTEIN"/>
    <property type="match status" value="1"/>
</dbReference>
<dbReference type="CDD" id="cd19079">
    <property type="entry name" value="AKR_EcYajO-like"/>
    <property type="match status" value="1"/>
</dbReference>
<sequence length="351" mass="39799">FENTKHSMSSLPKMQYTNLGNTGCRVSRICMGCMSFGDPNWVPFVVEEKEALPMIKQAYDAGINFFDTANMYSHGASEKILGNAIEKYNLPRGKIVVATKLFFVCDEKHMDLHSALKTQDYLEQEVGIVNGNGLSRKHIFDSVDASLRRLKLDYIDLLQIHRFDNNTPVEETMEALNDLVRIGKVRYIGASSMWAWQFAKMNAVAEKNGWAKFVTMQNHYNLLHREEEREMIPYCKDAKIKTLPWSPLAGGKILGKGRDTPRENRQHKEYSEEEEAIIDRVAELANNKGVSAAEIGLAWVLSKDVVSSPIIGPRKMNHLEDAIKALDVKLSDEDIKSLEEPYKPRVPVGHQ</sequence>
<keyword evidence="4" id="KW-1185">Reference proteome</keyword>
<dbReference type="Gene3D" id="3.20.20.100">
    <property type="entry name" value="NADP-dependent oxidoreductase domain"/>
    <property type="match status" value="1"/>
</dbReference>
<dbReference type="Proteomes" id="UP000654370">
    <property type="component" value="Unassembled WGS sequence"/>
</dbReference>
<dbReference type="EMBL" id="JAEPQZ010000009">
    <property type="protein sequence ID" value="KAG2177328.1"/>
    <property type="molecule type" value="Genomic_DNA"/>
</dbReference>
<organism evidence="3 4">
    <name type="scientific">Mortierella isabellina</name>
    <name type="common">Filamentous fungus</name>
    <name type="synonym">Umbelopsis isabellina</name>
    <dbReference type="NCBI Taxonomy" id="91625"/>
    <lineage>
        <taxon>Eukaryota</taxon>
        <taxon>Fungi</taxon>
        <taxon>Fungi incertae sedis</taxon>
        <taxon>Mucoromycota</taxon>
        <taxon>Mucoromycotina</taxon>
        <taxon>Umbelopsidomycetes</taxon>
        <taxon>Umbelopsidales</taxon>
        <taxon>Umbelopsidaceae</taxon>
        <taxon>Umbelopsis</taxon>
    </lineage>
</organism>
<dbReference type="InterPro" id="IPR023210">
    <property type="entry name" value="NADP_OxRdtase_dom"/>
</dbReference>
<gene>
    <name evidence="3" type="ORF">INT43_007985</name>
</gene>
<name>A0A8H7PP19_MORIS</name>
<dbReference type="SUPFAM" id="SSF51430">
    <property type="entry name" value="NAD(P)-linked oxidoreductase"/>
    <property type="match status" value="1"/>
</dbReference>
<proteinExistence type="predicted"/>
<protein>
    <recommendedName>
        <fullName evidence="2">NADP-dependent oxidoreductase domain-containing protein</fullName>
    </recommendedName>
</protein>
<evidence type="ECO:0000313" key="4">
    <source>
        <dbReference type="Proteomes" id="UP000654370"/>
    </source>
</evidence>